<evidence type="ECO:0000313" key="1">
    <source>
        <dbReference type="EMBL" id="KAK8572764.1"/>
    </source>
</evidence>
<dbReference type="Proteomes" id="UP001472677">
    <property type="component" value="Unassembled WGS sequence"/>
</dbReference>
<comment type="caution">
    <text evidence="1">The sequence shown here is derived from an EMBL/GenBank/DDBJ whole genome shotgun (WGS) entry which is preliminary data.</text>
</comment>
<gene>
    <name evidence="1" type="ORF">V6N12_028808</name>
</gene>
<organism evidence="1 2">
    <name type="scientific">Hibiscus sabdariffa</name>
    <name type="common">roselle</name>
    <dbReference type="NCBI Taxonomy" id="183260"/>
    <lineage>
        <taxon>Eukaryota</taxon>
        <taxon>Viridiplantae</taxon>
        <taxon>Streptophyta</taxon>
        <taxon>Embryophyta</taxon>
        <taxon>Tracheophyta</taxon>
        <taxon>Spermatophyta</taxon>
        <taxon>Magnoliopsida</taxon>
        <taxon>eudicotyledons</taxon>
        <taxon>Gunneridae</taxon>
        <taxon>Pentapetalae</taxon>
        <taxon>rosids</taxon>
        <taxon>malvids</taxon>
        <taxon>Malvales</taxon>
        <taxon>Malvaceae</taxon>
        <taxon>Malvoideae</taxon>
        <taxon>Hibiscus</taxon>
    </lineage>
</organism>
<sequence>MQVLIRRRRFDIAGTSTIRKTVGAKTIGGSRFAVLEGNGEDDQERMVVGGEVESEHHHVNPGVSIPKATAPTVVPLREKLVANVVSHTPQIHGGTHGAIHIYEQGEDSGVRRTSQGRRGKFSGMLGKLGMVGKALSIRKAVDNRRSATVGVSEIVASMSRELDRFDGLAGDGEDLALMLSDDDLSWMESQFEEDNEIARHAPDRELGVQ</sequence>
<proteinExistence type="predicted"/>
<reference evidence="1 2" key="1">
    <citation type="journal article" date="2024" name="G3 (Bethesda)">
        <title>Genome assembly of Hibiscus sabdariffa L. provides insights into metabolisms of medicinal natural products.</title>
        <authorList>
            <person name="Kim T."/>
        </authorList>
    </citation>
    <scope>NUCLEOTIDE SEQUENCE [LARGE SCALE GENOMIC DNA]</scope>
    <source>
        <strain evidence="1">TK-2024</strain>
        <tissue evidence="1">Old leaves</tissue>
    </source>
</reference>
<dbReference type="EMBL" id="JBBPBM010000008">
    <property type="protein sequence ID" value="KAK8572764.1"/>
    <property type="molecule type" value="Genomic_DNA"/>
</dbReference>
<evidence type="ECO:0000313" key="2">
    <source>
        <dbReference type="Proteomes" id="UP001472677"/>
    </source>
</evidence>
<protein>
    <submittedName>
        <fullName evidence="1">Uncharacterized protein</fullName>
    </submittedName>
</protein>
<name>A0ABR2F6X2_9ROSI</name>
<accession>A0ABR2F6X2</accession>
<keyword evidence="2" id="KW-1185">Reference proteome</keyword>